<keyword evidence="5 11" id="KW-0195">Cyclin</keyword>
<dbReference type="CDD" id="cd20531">
    <property type="entry name" value="CYCLIN_CCNK_rpt2"/>
    <property type="match status" value="1"/>
</dbReference>
<dbReference type="SUPFAM" id="SSF47954">
    <property type="entry name" value="Cyclin-like"/>
    <property type="match status" value="2"/>
</dbReference>
<dbReference type="InterPro" id="IPR013763">
    <property type="entry name" value="Cyclin-like_dom"/>
</dbReference>
<dbReference type="PANTHER" id="PTHR10026">
    <property type="entry name" value="CYCLIN"/>
    <property type="match status" value="1"/>
</dbReference>
<evidence type="ECO:0000256" key="3">
    <source>
        <dbReference type="ARBA" id="ARBA00022776"/>
    </source>
</evidence>
<sequence>MTDPLNTTTMAFWYFDKDELHRTASAQDGIPHERESRYRQEGARFIIDAGTKMDLGYNTMATGVVYFHRFYMYHSFKTFPRYLTACCCLFLAGKVEETPKKCKDIIKLAKAILPEDKYDTLGLDPKEEVMVLERILLQTIKFDLQVDHPYQFLLKYAKCLKGDKTKLTKMVQMAWTFVNDSLCTTLCLQWEPEIIAVSLIYLACKLSKFELNDWQGRTPNHLRWWDMFVQGMNMDLLEDICHQVLDLYSTPDKNAPPSPPCQEKFIVPKKVIPPQSIYQKLLLQKMAAKYMLTPEQAMQAAITKNVKLITTPNTLPVKQLLPMPPGIKPSISNVPPKPQNAQKPFLPPPPTPPRLLLSQSPLKRPPPLPSTRPPLPTMPPPPPPPTLPPPPPTPNQMLIPPGVTQLPPPPMQPPPPIPPAGFPMYPYPPLQNAGQSFPNSMFSQPPNLISSVPGQYRSHETMASIQFMGESVPPPRQSYSENYNQRENMTQQSTQSFSDFETQDAYEESRLKYIESRAFSRDSAFAGGSYGNGSQHFVDGGPHFSSESGQHYVDGGSQLFHSDPAYLQFRGNPPNKRGFNTRTNRPPPPPPQYQNRQVRHHPYQRR</sequence>
<evidence type="ECO:0000256" key="1">
    <source>
        <dbReference type="ARBA" id="ARBA00004123"/>
    </source>
</evidence>
<feature type="compositionally biased region" description="Polar residues" evidence="12">
    <location>
        <begin position="432"/>
        <end position="453"/>
    </location>
</feature>
<keyword evidence="15" id="KW-1185">Reference proteome</keyword>
<evidence type="ECO:0000256" key="4">
    <source>
        <dbReference type="ARBA" id="ARBA00023015"/>
    </source>
</evidence>
<dbReference type="GO" id="GO:0016538">
    <property type="term" value="F:cyclin-dependent protein serine/threonine kinase regulator activity"/>
    <property type="evidence" value="ECO:0007669"/>
    <property type="project" value="InterPro"/>
</dbReference>
<feature type="domain" description="Cyclin-like" evidence="13">
    <location>
        <begin position="151"/>
        <end position="246"/>
    </location>
</feature>
<evidence type="ECO:0000256" key="7">
    <source>
        <dbReference type="ARBA" id="ARBA00023242"/>
    </source>
</evidence>
<dbReference type="FunFam" id="1.10.472.10:FF:000021">
    <property type="entry name" value="Cyclin-K (Predicted)"/>
    <property type="match status" value="1"/>
</dbReference>
<evidence type="ECO:0000256" key="12">
    <source>
        <dbReference type="SAM" id="MobiDB-lite"/>
    </source>
</evidence>
<evidence type="ECO:0000256" key="2">
    <source>
        <dbReference type="ARBA" id="ARBA00022618"/>
    </source>
</evidence>
<evidence type="ECO:0000256" key="10">
    <source>
        <dbReference type="ARBA" id="ARBA00073757"/>
    </source>
</evidence>
<keyword evidence="8" id="KW-0131">Cell cycle</keyword>
<dbReference type="InterPro" id="IPR006671">
    <property type="entry name" value="Cyclin_N"/>
</dbReference>
<organism evidence="14 15">
    <name type="scientific">Macrosiphum euphorbiae</name>
    <name type="common">potato aphid</name>
    <dbReference type="NCBI Taxonomy" id="13131"/>
    <lineage>
        <taxon>Eukaryota</taxon>
        <taxon>Metazoa</taxon>
        <taxon>Ecdysozoa</taxon>
        <taxon>Arthropoda</taxon>
        <taxon>Hexapoda</taxon>
        <taxon>Insecta</taxon>
        <taxon>Pterygota</taxon>
        <taxon>Neoptera</taxon>
        <taxon>Paraneoptera</taxon>
        <taxon>Hemiptera</taxon>
        <taxon>Sternorrhyncha</taxon>
        <taxon>Aphidomorpha</taxon>
        <taxon>Aphidoidea</taxon>
        <taxon>Aphididae</taxon>
        <taxon>Macrosiphini</taxon>
        <taxon>Macrosiphum</taxon>
    </lineage>
</organism>
<dbReference type="AlphaFoldDB" id="A0AAV0VQH9"/>
<evidence type="ECO:0000313" key="15">
    <source>
        <dbReference type="Proteomes" id="UP001160148"/>
    </source>
</evidence>
<keyword evidence="7" id="KW-0539">Nucleus</keyword>
<dbReference type="GO" id="GO:0006357">
    <property type="term" value="P:regulation of transcription by RNA polymerase II"/>
    <property type="evidence" value="ECO:0007669"/>
    <property type="project" value="InterPro"/>
</dbReference>
<proteinExistence type="inferred from homology"/>
<keyword evidence="6" id="KW-0804">Transcription</keyword>
<name>A0AAV0VQH9_9HEMI</name>
<feature type="compositionally biased region" description="Basic residues" evidence="12">
    <location>
        <begin position="597"/>
        <end position="606"/>
    </location>
</feature>
<dbReference type="Pfam" id="PF21797">
    <property type="entry name" value="CycT2-like_C"/>
    <property type="match status" value="1"/>
</dbReference>
<dbReference type="CDD" id="cd20530">
    <property type="entry name" value="CYCLIN_CCNK_rpt1"/>
    <property type="match status" value="1"/>
</dbReference>
<dbReference type="EMBL" id="CARXXK010000001">
    <property type="protein sequence ID" value="CAI6343951.1"/>
    <property type="molecule type" value="Genomic_DNA"/>
</dbReference>
<feature type="compositionally biased region" description="Pro residues" evidence="12">
    <location>
        <begin position="363"/>
        <end position="394"/>
    </location>
</feature>
<evidence type="ECO:0000256" key="9">
    <source>
        <dbReference type="ARBA" id="ARBA00054991"/>
    </source>
</evidence>
<evidence type="ECO:0000256" key="11">
    <source>
        <dbReference type="RuleBase" id="RU000383"/>
    </source>
</evidence>
<dbReference type="InterPro" id="IPR036915">
    <property type="entry name" value="Cyclin-like_sf"/>
</dbReference>
<protein>
    <recommendedName>
        <fullName evidence="10">Cyclin-K</fullName>
    </recommendedName>
</protein>
<comment type="similarity">
    <text evidence="11">Belongs to the cyclin family.</text>
</comment>
<dbReference type="GO" id="GO:0051301">
    <property type="term" value="P:cell division"/>
    <property type="evidence" value="ECO:0007669"/>
    <property type="project" value="UniProtKB-KW"/>
</dbReference>
<comment type="subcellular location">
    <subcellularLocation>
        <location evidence="1">Nucleus</location>
    </subcellularLocation>
</comment>
<comment type="caution">
    <text evidence="14">The sequence shown here is derived from an EMBL/GenBank/DDBJ whole genome shotgun (WGS) entry which is preliminary data.</text>
</comment>
<gene>
    <name evidence="14" type="ORF">MEUPH1_LOCUS1144</name>
</gene>
<dbReference type="Pfam" id="PF00134">
    <property type="entry name" value="Cyclin_N"/>
    <property type="match status" value="1"/>
</dbReference>
<dbReference type="InterPro" id="IPR043198">
    <property type="entry name" value="Cyclin/Ssn8"/>
</dbReference>
<accession>A0AAV0VQH9</accession>
<dbReference type="Gene3D" id="1.10.472.10">
    <property type="entry name" value="Cyclin-like"/>
    <property type="match status" value="2"/>
</dbReference>
<feature type="region of interest" description="Disordered" evidence="12">
    <location>
        <begin position="320"/>
        <end position="481"/>
    </location>
</feature>
<reference evidence="14 15" key="1">
    <citation type="submission" date="2023-01" db="EMBL/GenBank/DDBJ databases">
        <authorList>
            <person name="Whitehead M."/>
        </authorList>
    </citation>
    <scope>NUCLEOTIDE SEQUENCE [LARGE SCALE GENOMIC DNA]</scope>
</reference>
<dbReference type="Proteomes" id="UP001160148">
    <property type="component" value="Unassembled WGS sequence"/>
</dbReference>
<dbReference type="FunFam" id="1.10.472.10:FF:000018">
    <property type="entry name" value="Cyclin-K (Predicted)"/>
    <property type="match status" value="1"/>
</dbReference>
<evidence type="ECO:0000256" key="6">
    <source>
        <dbReference type="ARBA" id="ARBA00023163"/>
    </source>
</evidence>
<evidence type="ECO:0000259" key="13">
    <source>
        <dbReference type="SMART" id="SM00385"/>
    </source>
</evidence>
<feature type="region of interest" description="Disordered" evidence="12">
    <location>
        <begin position="523"/>
        <end position="606"/>
    </location>
</feature>
<keyword evidence="2" id="KW-0132">Cell division</keyword>
<feature type="domain" description="Cyclin-like" evidence="13">
    <location>
        <begin position="44"/>
        <end position="138"/>
    </location>
</feature>
<keyword evidence="3" id="KW-0498">Mitosis</keyword>
<dbReference type="GO" id="GO:0005634">
    <property type="term" value="C:nucleus"/>
    <property type="evidence" value="ECO:0007669"/>
    <property type="project" value="UniProtKB-SubCell"/>
</dbReference>
<comment type="function">
    <text evidence="9">Regulatory subunit of cyclin-dependent kinases that mediates activation of target kinases. Plays a role in transcriptional regulation via its role in regulating the phosphorylation of the C-terminal domain (CTD) of the large subunit of RNA polymerase II (POLR2A).</text>
</comment>
<evidence type="ECO:0000256" key="5">
    <source>
        <dbReference type="ARBA" id="ARBA00023127"/>
    </source>
</evidence>
<evidence type="ECO:0000256" key="8">
    <source>
        <dbReference type="ARBA" id="ARBA00023306"/>
    </source>
</evidence>
<feature type="compositionally biased region" description="Pro residues" evidence="12">
    <location>
        <begin position="406"/>
        <end position="429"/>
    </location>
</feature>
<dbReference type="SMART" id="SM00385">
    <property type="entry name" value="CYCLIN"/>
    <property type="match status" value="2"/>
</dbReference>
<evidence type="ECO:0000313" key="14">
    <source>
        <dbReference type="EMBL" id="CAI6343951.1"/>
    </source>
</evidence>
<keyword evidence="4" id="KW-0805">Transcription regulation</keyword>
<dbReference type="PRINTS" id="PR01217">
    <property type="entry name" value="PRICHEXTENSN"/>
</dbReference>